<name>A0A0E9TTM5_ANGAN</name>
<protein>
    <submittedName>
        <fullName evidence="1">Uncharacterized protein</fullName>
    </submittedName>
</protein>
<proteinExistence type="predicted"/>
<dbReference type="EMBL" id="GBXM01051775">
    <property type="protein sequence ID" value="JAH56802.1"/>
    <property type="molecule type" value="Transcribed_RNA"/>
</dbReference>
<reference evidence="1" key="2">
    <citation type="journal article" date="2015" name="Fish Shellfish Immunol.">
        <title>Early steps in the European eel (Anguilla anguilla)-Vibrio vulnificus interaction in the gills: Role of the RtxA13 toxin.</title>
        <authorList>
            <person name="Callol A."/>
            <person name="Pajuelo D."/>
            <person name="Ebbesson L."/>
            <person name="Teles M."/>
            <person name="MacKenzie S."/>
            <person name="Amaro C."/>
        </authorList>
    </citation>
    <scope>NUCLEOTIDE SEQUENCE</scope>
</reference>
<organism evidence="1">
    <name type="scientific">Anguilla anguilla</name>
    <name type="common">European freshwater eel</name>
    <name type="synonym">Muraena anguilla</name>
    <dbReference type="NCBI Taxonomy" id="7936"/>
    <lineage>
        <taxon>Eukaryota</taxon>
        <taxon>Metazoa</taxon>
        <taxon>Chordata</taxon>
        <taxon>Craniata</taxon>
        <taxon>Vertebrata</taxon>
        <taxon>Euteleostomi</taxon>
        <taxon>Actinopterygii</taxon>
        <taxon>Neopterygii</taxon>
        <taxon>Teleostei</taxon>
        <taxon>Anguilliformes</taxon>
        <taxon>Anguillidae</taxon>
        <taxon>Anguilla</taxon>
    </lineage>
</organism>
<dbReference type="AlphaFoldDB" id="A0A0E9TTM5"/>
<reference evidence="1" key="1">
    <citation type="submission" date="2014-11" db="EMBL/GenBank/DDBJ databases">
        <authorList>
            <person name="Amaro Gonzalez C."/>
        </authorList>
    </citation>
    <scope>NUCLEOTIDE SEQUENCE</scope>
</reference>
<accession>A0A0E9TTM5</accession>
<sequence length="16" mass="1999">MGYSLRIVLMFFFLDF</sequence>
<evidence type="ECO:0000313" key="1">
    <source>
        <dbReference type="EMBL" id="JAH56802.1"/>
    </source>
</evidence>